<reference evidence="1" key="3">
    <citation type="submission" date="2025-09" db="UniProtKB">
        <authorList>
            <consortium name="Ensembl"/>
        </authorList>
    </citation>
    <scope>IDENTIFICATION</scope>
</reference>
<dbReference type="InParanoid" id="H9GSV9"/>
<organism evidence="1 2">
    <name type="scientific">Anolis carolinensis</name>
    <name type="common">Green anole</name>
    <name type="synonym">American chameleon</name>
    <dbReference type="NCBI Taxonomy" id="28377"/>
    <lineage>
        <taxon>Eukaryota</taxon>
        <taxon>Metazoa</taxon>
        <taxon>Chordata</taxon>
        <taxon>Craniata</taxon>
        <taxon>Vertebrata</taxon>
        <taxon>Euteleostomi</taxon>
        <taxon>Lepidosauria</taxon>
        <taxon>Squamata</taxon>
        <taxon>Bifurcata</taxon>
        <taxon>Unidentata</taxon>
        <taxon>Episquamata</taxon>
        <taxon>Toxicofera</taxon>
        <taxon>Iguania</taxon>
        <taxon>Dactyloidae</taxon>
        <taxon>Anolis</taxon>
    </lineage>
</organism>
<dbReference type="STRING" id="28377.ENSACAP00000019705"/>
<dbReference type="PANTHER" id="PTHR10656">
    <property type="entry name" value="CELL FATE DETERMINING PROTEIN MAB21-RELATED"/>
    <property type="match status" value="1"/>
</dbReference>
<dbReference type="PRINTS" id="PR02107">
    <property type="entry name" value="INOS145TPRIP"/>
</dbReference>
<reference evidence="1" key="1">
    <citation type="submission" date="2009-12" db="EMBL/GenBank/DDBJ databases">
        <title>The Genome Sequence of Anolis carolinensis (Green Anole Lizard).</title>
        <authorList>
            <consortium name="The Genome Sequencing Platform"/>
            <person name="Di Palma F."/>
            <person name="Alfoldi J."/>
            <person name="Heiman D."/>
            <person name="Young S."/>
            <person name="Grabherr M."/>
            <person name="Johnson J."/>
            <person name="Lander E.S."/>
            <person name="Lindblad-Toh K."/>
        </authorList>
    </citation>
    <scope>NUCLEOTIDE SEQUENCE [LARGE SCALE GENOMIC DNA]</scope>
    <source>
        <strain evidence="1">JBL SC #1</strain>
    </source>
</reference>
<dbReference type="AlphaFoldDB" id="H9GSV9"/>
<dbReference type="Gene3D" id="1.10.1410.40">
    <property type="match status" value="1"/>
</dbReference>
<dbReference type="Ensembl" id="ENSACAT00000023767.2">
    <property type="protein sequence ID" value="ENSACAP00000019705.2"/>
    <property type="gene ID" value="ENSACAG00000025228.2"/>
</dbReference>
<evidence type="ECO:0000313" key="1">
    <source>
        <dbReference type="Ensembl" id="ENSACAP00000019705.2"/>
    </source>
</evidence>
<dbReference type="SMART" id="SM01265">
    <property type="entry name" value="Mab-21"/>
    <property type="match status" value="1"/>
</dbReference>
<reference evidence="1" key="2">
    <citation type="submission" date="2025-08" db="UniProtKB">
        <authorList>
            <consortium name="Ensembl"/>
        </authorList>
    </citation>
    <scope>IDENTIFICATION</scope>
</reference>
<dbReference type="HOGENOM" id="CLU_043756_0_0_1"/>
<dbReference type="eggNOG" id="ENOG502QT2J">
    <property type="taxonomic scope" value="Eukaryota"/>
</dbReference>
<dbReference type="KEGG" id="acs:103281705"/>
<protein>
    <submittedName>
        <fullName evidence="1">Uncharacterized protein</fullName>
    </submittedName>
</protein>
<accession>H9GSV9</accession>
<evidence type="ECO:0000313" key="2">
    <source>
        <dbReference type="Proteomes" id="UP000001646"/>
    </source>
</evidence>
<dbReference type="Proteomes" id="UP000001646">
    <property type="component" value="Unplaced"/>
</dbReference>
<dbReference type="InterPro" id="IPR026250">
    <property type="entry name" value="ITPRIP-like"/>
</dbReference>
<dbReference type="InterPro" id="IPR024810">
    <property type="entry name" value="MAB21L/cGLR"/>
</dbReference>
<dbReference type="OrthoDB" id="8745755at2759"/>
<dbReference type="Bgee" id="ENSACAG00000025228">
    <property type="expression patterns" value="Expressed in lung and 1 other cell type or tissue"/>
</dbReference>
<name>H9GSV9_ANOCA</name>
<keyword evidence="2" id="KW-1185">Reference proteome</keyword>
<dbReference type="GeneTree" id="ENSGT01050000244827"/>
<proteinExistence type="predicted"/>
<dbReference type="PANTHER" id="PTHR10656:SF9">
    <property type="entry name" value="INOSITOL 1,4,5-TRISPHOSPHATE RECEPTOR-INTERACTING PROTEIN-LIKE 2"/>
    <property type="match status" value="1"/>
</dbReference>
<sequence>MPAMTTASSSSSYYRLNERVFWPLALLCLWQAWRSRAIEGAVTSSSSFLKERSLLLLVVLLLLGAWALRRRLRCQQGAKEARVVQSSRVESKTRGGRRLALEAFSAEQQLLRPSPHVLGHSKARLAQVAAALAKAGREGRPSGMSLRGDWVLGGAHKQPRRPGAAFEVLLPLRLPLGVRLRVAPSEDPRGVFSCALEVSLKEDGAAVGALCVEGPQGDTCLSSALTLRWFAAQLKRSLRAVRCGLQEQPSLDAGPGRAPILRLGPCPDDYVCSHLCLSLRLIPALPVSKGLFLTPLPGHQGALWTLDTSRLWDWVREHAPQDACHLQCLRILEGLRDRTGHALGPPLRKQWSRILRFEVLEMALLRLLLLQRGPWGAWGGRRLEERLGELVAFLVGALQKRRMMHLFLGSGASRLPPALGLPRMLKEADPVNLLAGFEEPSLDRVALRLWDAWQQAETLLGGNEARYRDGRKHPH</sequence>